<organism evidence="3 4">
    <name type="scientific">Paraburkholderia ultramafica</name>
    <dbReference type="NCBI Taxonomy" id="1544867"/>
    <lineage>
        <taxon>Bacteria</taxon>
        <taxon>Pseudomonadati</taxon>
        <taxon>Pseudomonadota</taxon>
        <taxon>Betaproteobacteria</taxon>
        <taxon>Burkholderiales</taxon>
        <taxon>Burkholderiaceae</taxon>
        <taxon>Paraburkholderia</taxon>
    </lineage>
</organism>
<evidence type="ECO:0000313" key="4">
    <source>
        <dbReference type="Proteomes" id="UP000494365"/>
    </source>
</evidence>
<dbReference type="InterPro" id="IPR002477">
    <property type="entry name" value="Peptidoglycan-bd-like"/>
</dbReference>
<name>A0A6S7D7V1_9BURK</name>
<sequence>MSDEFVSHGIVLDDEGMAQALDVLKVGAAELWSVLSVETSGVGFFSDRRPKILYEQHVFSRLTAHKFDASNPDISNPKAGNYGATGSHQYDRLLAAMKLNREVALQSASWGVGQTMGFNFADTGASSVEDMVERMTRAENDQLLCTATQMAKNGSINALRARDWTNFARNYNGPNFAVNNYDARLRAAFNSFSFGGTPDLKVRAAQNYLIYLGYFPGTVDGILGKRTRDAMNLFQAKEAMPETMTLDDGTLERLILRVNALPL</sequence>
<evidence type="ECO:0000259" key="1">
    <source>
        <dbReference type="Pfam" id="PF01471"/>
    </source>
</evidence>
<evidence type="ECO:0000259" key="2">
    <source>
        <dbReference type="Pfam" id="PF11860"/>
    </source>
</evidence>
<dbReference type="Proteomes" id="UP000494365">
    <property type="component" value="Unassembled WGS sequence"/>
</dbReference>
<gene>
    <name evidence="3" type="ORF">LMG28614_07160</name>
</gene>
<evidence type="ECO:0000313" key="3">
    <source>
        <dbReference type="EMBL" id="CAB3809904.1"/>
    </source>
</evidence>
<dbReference type="InterPro" id="IPR036366">
    <property type="entry name" value="PGBDSf"/>
</dbReference>
<dbReference type="Pfam" id="PF11860">
    <property type="entry name" value="Muramidase"/>
    <property type="match status" value="1"/>
</dbReference>
<dbReference type="Pfam" id="PF01471">
    <property type="entry name" value="PG_binding_1"/>
    <property type="match status" value="1"/>
</dbReference>
<feature type="domain" description="Peptidoglycan binding-like" evidence="1">
    <location>
        <begin position="201"/>
        <end position="254"/>
    </location>
</feature>
<dbReference type="AlphaFoldDB" id="A0A6S7D7V1"/>
<dbReference type="InterPro" id="IPR036365">
    <property type="entry name" value="PGBD-like_sf"/>
</dbReference>
<proteinExistence type="predicted"/>
<keyword evidence="4" id="KW-1185">Reference proteome</keyword>
<reference evidence="3 4" key="1">
    <citation type="submission" date="2020-04" db="EMBL/GenBank/DDBJ databases">
        <authorList>
            <person name="De Canck E."/>
        </authorList>
    </citation>
    <scope>NUCLEOTIDE SEQUENCE [LARGE SCALE GENOMIC DNA]</scope>
    <source>
        <strain evidence="3 4">LMG 28614</strain>
    </source>
</reference>
<dbReference type="Gene3D" id="1.10.101.10">
    <property type="entry name" value="PGBD-like superfamily/PGBD"/>
    <property type="match status" value="1"/>
</dbReference>
<dbReference type="RefSeq" id="WP_175153967.1">
    <property type="nucleotide sequence ID" value="NZ_CADIKK010000087.1"/>
</dbReference>
<protein>
    <recommendedName>
        <fullName evidence="5">Peptidoglycan binding protein</fullName>
    </recommendedName>
</protein>
<feature type="domain" description="N-acetylmuramidase" evidence="2">
    <location>
        <begin position="29"/>
        <end position="192"/>
    </location>
</feature>
<accession>A0A6S7D7V1</accession>
<dbReference type="EMBL" id="CADIKK010000087">
    <property type="protein sequence ID" value="CAB3809904.1"/>
    <property type="molecule type" value="Genomic_DNA"/>
</dbReference>
<dbReference type="InterPro" id="IPR024408">
    <property type="entry name" value="Muramidase"/>
</dbReference>
<dbReference type="SUPFAM" id="SSF47090">
    <property type="entry name" value="PGBD-like"/>
    <property type="match status" value="1"/>
</dbReference>
<evidence type="ECO:0008006" key="5">
    <source>
        <dbReference type="Google" id="ProtNLM"/>
    </source>
</evidence>